<feature type="compositionally biased region" description="Basic and acidic residues" evidence="1">
    <location>
        <begin position="65"/>
        <end position="80"/>
    </location>
</feature>
<feature type="compositionally biased region" description="Basic residues" evidence="1">
    <location>
        <begin position="54"/>
        <end position="64"/>
    </location>
</feature>
<evidence type="ECO:0000313" key="2">
    <source>
        <dbReference type="EMBL" id="KAK4759418.1"/>
    </source>
</evidence>
<evidence type="ECO:0000256" key="1">
    <source>
        <dbReference type="SAM" id="MobiDB-lite"/>
    </source>
</evidence>
<feature type="region of interest" description="Disordered" evidence="1">
    <location>
        <begin position="1"/>
        <end position="80"/>
    </location>
</feature>
<keyword evidence="3" id="KW-1185">Reference proteome</keyword>
<evidence type="ECO:0000313" key="3">
    <source>
        <dbReference type="Proteomes" id="UP001345219"/>
    </source>
</evidence>
<dbReference type="AlphaFoldDB" id="A0AAN7K153"/>
<accession>A0AAN7K153</accession>
<reference evidence="2 3" key="1">
    <citation type="journal article" date="2023" name="Hortic Res">
        <title>Pangenome of water caltrop reveals structural variations and asymmetric subgenome divergence after allopolyploidization.</title>
        <authorList>
            <person name="Zhang X."/>
            <person name="Chen Y."/>
            <person name="Wang L."/>
            <person name="Yuan Y."/>
            <person name="Fang M."/>
            <person name="Shi L."/>
            <person name="Lu R."/>
            <person name="Comes H.P."/>
            <person name="Ma Y."/>
            <person name="Chen Y."/>
            <person name="Huang G."/>
            <person name="Zhou Y."/>
            <person name="Zheng Z."/>
            <person name="Qiu Y."/>
        </authorList>
    </citation>
    <scope>NUCLEOTIDE SEQUENCE [LARGE SCALE GENOMIC DNA]</scope>
    <source>
        <tissue evidence="2">Roots</tissue>
    </source>
</reference>
<organism evidence="2 3">
    <name type="scientific">Trapa incisa</name>
    <dbReference type="NCBI Taxonomy" id="236973"/>
    <lineage>
        <taxon>Eukaryota</taxon>
        <taxon>Viridiplantae</taxon>
        <taxon>Streptophyta</taxon>
        <taxon>Embryophyta</taxon>
        <taxon>Tracheophyta</taxon>
        <taxon>Spermatophyta</taxon>
        <taxon>Magnoliopsida</taxon>
        <taxon>eudicotyledons</taxon>
        <taxon>Gunneridae</taxon>
        <taxon>Pentapetalae</taxon>
        <taxon>rosids</taxon>
        <taxon>malvids</taxon>
        <taxon>Myrtales</taxon>
        <taxon>Lythraceae</taxon>
        <taxon>Trapa</taxon>
    </lineage>
</organism>
<proteinExistence type="predicted"/>
<protein>
    <submittedName>
        <fullName evidence="2">Uncharacterized protein</fullName>
    </submittedName>
</protein>
<comment type="caution">
    <text evidence="2">The sequence shown here is derived from an EMBL/GenBank/DDBJ whole genome shotgun (WGS) entry which is preliminary data.</text>
</comment>
<sequence length="122" mass="14294">MCKFSPKSREDMHAPTSATSPVKQETRSTATKEHKHAKLKGGVDYLGNRDRDPRKRKRKRKIKSRERSGDRDNYQGRREWKQVKKSSIGGIVVRERRSCVRRCRYFLCECLWVCALVVRAKG</sequence>
<name>A0AAN7K153_9MYRT</name>
<dbReference type="Proteomes" id="UP001345219">
    <property type="component" value="Chromosome 17"/>
</dbReference>
<dbReference type="EMBL" id="JAXIOK010000011">
    <property type="protein sequence ID" value="KAK4759418.1"/>
    <property type="molecule type" value="Genomic_DNA"/>
</dbReference>
<gene>
    <name evidence="2" type="ORF">SAY87_022549</name>
</gene>